<dbReference type="AlphaFoldDB" id="A0A166D2D3"/>
<dbReference type="STRING" id="55758.MBFIL_07350"/>
<dbReference type="SUPFAM" id="SSF54211">
    <property type="entry name" value="Ribosomal protein S5 domain 2-like"/>
    <property type="match status" value="1"/>
</dbReference>
<gene>
    <name evidence="3" type="primary">thrB_2</name>
    <name evidence="3" type="ORF">MBFIL_07350</name>
</gene>
<dbReference type="Proteomes" id="UP000077066">
    <property type="component" value="Unassembled WGS sequence"/>
</dbReference>
<keyword evidence="1" id="KW-0067">ATP-binding</keyword>
<keyword evidence="1" id="KW-0173">Coenzyme A biosynthesis</keyword>
<accession>A0A166D2D3</accession>
<protein>
    <recommendedName>
        <fullName evidence="1">Pantoate kinase</fullName>
        <shortName evidence="1">PoK</shortName>
        <ecNumber evidence="1">2.7.1.169</ecNumber>
    </recommendedName>
</protein>
<dbReference type="OrthoDB" id="85822at2157"/>
<sequence>MKSSVFVPSHITCFFTVFNHNNPLMKGSCGAGILLDKGIKTIAKPYKNDEIAIKINNNQDVFKEVISRRAAEYMKNKFDINEGIAINHDFDLPIGCGFGTSAASALGTVLSIDNLFELRIDSTELYQIAHLLELELSSGLGDVIAETSKGIVIRTKPGAPGFGKTINYMDIPNIPNGNDLSDVYVVTKTLSEIDTASIIQNQEMINKINYYGSKAMNLFLKDPNLDNLLKSSFNFAKGTGLLNKDMDNIINILKEKAIGSSMAMLGNTAFALTYFPEYYINDLCYIDDLIISKVNTSGIKFI</sequence>
<keyword evidence="4" id="KW-1185">Reference proteome</keyword>
<organism evidence="3 4">
    <name type="scientific">Methanobrevibacter filiformis</name>
    <dbReference type="NCBI Taxonomy" id="55758"/>
    <lineage>
        <taxon>Archaea</taxon>
        <taxon>Methanobacteriati</taxon>
        <taxon>Methanobacteriota</taxon>
        <taxon>Methanomada group</taxon>
        <taxon>Methanobacteria</taxon>
        <taxon>Methanobacteriales</taxon>
        <taxon>Methanobacteriaceae</taxon>
        <taxon>Methanobrevibacter</taxon>
    </lineage>
</organism>
<comment type="caution">
    <text evidence="3">The sequence shown here is derived from an EMBL/GenBank/DDBJ whole genome shotgun (WGS) entry which is preliminary data.</text>
</comment>
<dbReference type="Pfam" id="PF00288">
    <property type="entry name" value="GHMP_kinases_N"/>
    <property type="match status" value="1"/>
</dbReference>
<keyword evidence="1 3" id="KW-0418">Kinase</keyword>
<reference evidence="3 4" key="1">
    <citation type="submission" date="2016-04" db="EMBL/GenBank/DDBJ databases">
        <title>Genome sequence of Methanobrevibacter filiformis DSM 11501.</title>
        <authorList>
            <person name="Poehlein A."/>
            <person name="Seedorf H."/>
            <person name="Daniel R."/>
        </authorList>
    </citation>
    <scope>NUCLEOTIDE SEQUENCE [LARGE SCALE GENOMIC DNA]</scope>
    <source>
        <strain evidence="3 4">DSM 11501</strain>
    </source>
</reference>
<feature type="domain" description="GHMP kinase N-terminal" evidence="2">
    <location>
        <begin position="68"/>
        <end position="148"/>
    </location>
</feature>
<proteinExistence type="inferred from homology"/>
<evidence type="ECO:0000313" key="4">
    <source>
        <dbReference type="Proteomes" id="UP000077066"/>
    </source>
</evidence>
<name>A0A166D2D3_9EURY</name>
<keyword evidence="1" id="KW-0547">Nucleotide-binding</keyword>
<dbReference type="Gene3D" id="3.30.230.10">
    <property type="match status" value="1"/>
</dbReference>
<comment type="catalytic activity">
    <reaction evidence="1">
        <text>(R)-pantoate + ATP = (R)-4-phosphopantoate + ADP + H(+)</text>
        <dbReference type="Rhea" id="RHEA:28246"/>
        <dbReference type="ChEBI" id="CHEBI:15378"/>
        <dbReference type="ChEBI" id="CHEBI:15980"/>
        <dbReference type="ChEBI" id="CHEBI:30616"/>
        <dbReference type="ChEBI" id="CHEBI:61294"/>
        <dbReference type="ChEBI" id="CHEBI:456216"/>
        <dbReference type="EC" id="2.7.1.169"/>
    </reaction>
</comment>
<dbReference type="EMBL" id="LWMT01000108">
    <property type="protein sequence ID" value="KZX15134.1"/>
    <property type="molecule type" value="Genomic_DNA"/>
</dbReference>
<dbReference type="PATRIC" id="fig|55758.3.peg.819"/>
<comment type="function">
    <text evidence="1">Phosphorylates (R)-pantoate to form (R)-4-phosphopantoate in the CoA biosynthesis pathway.</text>
</comment>
<dbReference type="InterPro" id="IPR012043">
    <property type="entry name" value="PoK"/>
</dbReference>
<dbReference type="PANTHER" id="PTHR42282:SF1">
    <property type="entry name" value="PANTOATE KINASE"/>
    <property type="match status" value="1"/>
</dbReference>
<dbReference type="GO" id="GO:0005524">
    <property type="term" value="F:ATP binding"/>
    <property type="evidence" value="ECO:0007669"/>
    <property type="project" value="UniProtKB-KW"/>
</dbReference>
<dbReference type="GO" id="GO:0016301">
    <property type="term" value="F:kinase activity"/>
    <property type="evidence" value="ECO:0007669"/>
    <property type="project" value="UniProtKB-UniRule"/>
</dbReference>
<dbReference type="EC" id="2.7.1.169" evidence="1"/>
<comment type="similarity">
    <text evidence="1">Belongs to the GHMP kinase family. PoK subfamily.</text>
</comment>
<comment type="pathway">
    <text evidence="1">Cofactor biosynthesis; coenzyme A biosynthesis.</text>
</comment>
<dbReference type="HAMAP" id="MF_02223">
    <property type="entry name" value="Pantoate_kinase"/>
    <property type="match status" value="1"/>
</dbReference>
<dbReference type="GO" id="GO:0015937">
    <property type="term" value="P:coenzyme A biosynthetic process"/>
    <property type="evidence" value="ECO:0007669"/>
    <property type="project" value="UniProtKB-UniRule"/>
</dbReference>
<evidence type="ECO:0000256" key="1">
    <source>
        <dbReference type="HAMAP-Rule" id="MF_02223"/>
    </source>
</evidence>
<evidence type="ECO:0000259" key="2">
    <source>
        <dbReference type="Pfam" id="PF00288"/>
    </source>
</evidence>
<evidence type="ECO:0000313" key="3">
    <source>
        <dbReference type="EMBL" id="KZX15134.1"/>
    </source>
</evidence>
<dbReference type="PANTHER" id="PTHR42282">
    <property type="entry name" value="PANTOATE KINASE-RELATED"/>
    <property type="match status" value="1"/>
</dbReference>
<dbReference type="InterPro" id="IPR006204">
    <property type="entry name" value="GHMP_kinase_N_dom"/>
</dbReference>
<dbReference type="InterPro" id="IPR014721">
    <property type="entry name" value="Ribsml_uS5_D2-typ_fold_subgr"/>
</dbReference>
<keyword evidence="1 3" id="KW-0808">Transferase</keyword>
<dbReference type="PIRSF" id="PIRSF016896">
    <property type="entry name" value="GHMP_arc_MJ0969"/>
    <property type="match status" value="1"/>
</dbReference>
<dbReference type="UniPathway" id="UPA00241"/>
<dbReference type="RefSeq" id="WP_066971636.1">
    <property type="nucleotide sequence ID" value="NZ_LWMT01000108.1"/>
</dbReference>
<dbReference type="InterPro" id="IPR020568">
    <property type="entry name" value="Ribosomal_Su5_D2-typ_SF"/>
</dbReference>